<dbReference type="InterPro" id="IPR033480">
    <property type="entry name" value="sCache_2"/>
</dbReference>
<evidence type="ECO:0000256" key="6">
    <source>
        <dbReference type="ARBA" id="ARBA00023136"/>
    </source>
</evidence>
<evidence type="ECO:0000256" key="1">
    <source>
        <dbReference type="ARBA" id="ARBA00004651"/>
    </source>
</evidence>
<keyword evidence="9" id="KW-0175">Coiled coil</keyword>
<dbReference type="Gene3D" id="3.30.450.20">
    <property type="entry name" value="PAS domain"/>
    <property type="match status" value="1"/>
</dbReference>
<dbReference type="GO" id="GO:0007165">
    <property type="term" value="P:signal transduction"/>
    <property type="evidence" value="ECO:0007669"/>
    <property type="project" value="UniProtKB-KW"/>
</dbReference>
<feature type="coiled-coil region" evidence="9">
    <location>
        <begin position="419"/>
        <end position="449"/>
    </location>
</feature>
<dbReference type="Gene3D" id="6.10.340.10">
    <property type="match status" value="1"/>
</dbReference>
<evidence type="ECO:0000313" key="16">
    <source>
        <dbReference type="Proteomes" id="UP000289193"/>
    </source>
</evidence>
<keyword evidence="3" id="KW-0145">Chemotaxis</keyword>
<protein>
    <submittedName>
        <fullName evidence="13">Cache sensor-containing MCP-domain signal transduction protein</fullName>
    </submittedName>
    <submittedName>
        <fullName evidence="14">Chemotaxis protein</fullName>
    </submittedName>
</protein>
<dbReference type="SMART" id="SM01049">
    <property type="entry name" value="Cache_2"/>
    <property type="match status" value="1"/>
</dbReference>
<accession>A0AAX2A8A7</accession>
<dbReference type="InterPro" id="IPR004089">
    <property type="entry name" value="MCPsignal_dom"/>
</dbReference>
<dbReference type="Pfam" id="PF08269">
    <property type="entry name" value="dCache_2"/>
    <property type="match status" value="1"/>
</dbReference>
<keyword evidence="6 10" id="KW-0472">Membrane</keyword>
<evidence type="ECO:0000256" key="9">
    <source>
        <dbReference type="SAM" id="Coils"/>
    </source>
</evidence>
<dbReference type="InterPro" id="IPR003660">
    <property type="entry name" value="HAMP_dom"/>
</dbReference>
<dbReference type="PANTHER" id="PTHR43531">
    <property type="entry name" value="PROTEIN ICFG"/>
    <property type="match status" value="1"/>
</dbReference>
<dbReference type="KEGG" id="hbv:ABIV_1627"/>
<evidence type="ECO:0000256" key="5">
    <source>
        <dbReference type="ARBA" id="ARBA00022989"/>
    </source>
</evidence>
<proteinExistence type="inferred from homology"/>
<comment type="similarity">
    <text evidence="7">Belongs to the methyl-accepting chemotaxis (MCP) protein family.</text>
</comment>
<reference evidence="13 15" key="2">
    <citation type="submission" date="2018-07" db="EMBL/GenBank/DDBJ databases">
        <title>Complete genome of the Arcobacter bivalviorum type strain LMG 26154.</title>
        <authorList>
            <person name="Miller W.G."/>
            <person name="Yee E."/>
            <person name="Bono J.L."/>
        </authorList>
    </citation>
    <scope>NUCLEOTIDE SEQUENCE [LARGE SCALE GENOMIC DNA]</scope>
    <source>
        <strain evidence="13 15">LMG 26154</strain>
    </source>
</reference>
<evidence type="ECO:0000256" key="7">
    <source>
        <dbReference type="ARBA" id="ARBA00029447"/>
    </source>
</evidence>
<evidence type="ECO:0000256" key="2">
    <source>
        <dbReference type="ARBA" id="ARBA00022475"/>
    </source>
</evidence>
<dbReference type="Gene3D" id="1.10.287.950">
    <property type="entry name" value="Methyl-accepting chemotaxis protein"/>
    <property type="match status" value="1"/>
</dbReference>
<dbReference type="PROSITE" id="PS50885">
    <property type="entry name" value="HAMP"/>
    <property type="match status" value="1"/>
</dbReference>
<name>A0AAX2A8A7_9BACT</name>
<evidence type="ECO:0000259" key="11">
    <source>
        <dbReference type="PROSITE" id="PS50111"/>
    </source>
</evidence>
<comment type="subcellular location">
    <subcellularLocation>
        <location evidence="1">Cell membrane</location>
        <topology evidence="1">Multi-pass membrane protein</topology>
    </subcellularLocation>
</comment>
<keyword evidence="8" id="KW-0807">Transducer</keyword>
<evidence type="ECO:0000256" key="10">
    <source>
        <dbReference type="SAM" id="Phobius"/>
    </source>
</evidence>
<evidence type="ECO:0000256" key="8">
    <source>
        <dbReference type="PROSITE-ProRule" id="PRU00284"/>
    </source>
</evidence>
<dbReference type="SUPFAM" id="SSF58104">
    <property type="entry name" value="Methyl-accepting chemotaxis protein (MCP) signaling domain"/>
    <property type="match status" value="1"/>
</dbReference>
<dbReference type="EMBL" id="PDKM01000002">
    <property type="protein sequence ID" value="RXK10459.1"/>
    <property type="molecule type" value="Genomic_DNA"/>
</dbReference>
<gene>
    <name evidence="13" type="ORF">ABIV_1627</name>
    <name evidence="14" type="ORF">CRV05_04065</name>
</gene>
<dbReference type="Pfam" id="PF00015">
    <property type="entry name" value="MCPsignal"/>
    <property type="match status" value="1"/>
</dbReference>
<organism evidence="14 16">
    <name type="scientific">Halarcobacter bivalviorum</name>
    <dbReference type="NCBI Taxonomy" id="663364"/>
    <lineage>
        <taxon>Bacteria</taxon>
        <taxon>Pseudomonadati</taxon>
        <taxon>Campylobacterota</taxon>
        <taxon>Epsilonproteobacteria</taxon>
        <taxon>Campylobacterales</taxon>
        <taxon>Arcobacteraceae</taxon>
        <taxon>Halarcobacter</taxon>
    </lineage>
</organism>
<keyword evidence="4 10" id="KW-0812">Transmembrane</keyword>
<keyword evidence="5 10" id="KW-1133">Transmembrane helix</keyword>
<feature type="domain" description="HAMP" evidence="12">
    <location>
        <begin position="290"/>
        <end position="343"/>
    </location>
</feature>
<dbReference type="Proteomes" id="UP000289193">
    <property type="component" value="Unassembled WGS sequence"/>
</dbReference>
<sequence>MFNSIKLKLMALVVLPVSLAILITTFITINLTYKNSSETIKEFDSSIVGEKKELLKNQILTAYTIVDSIVKESSNKEEAKQKVIDVISKARFLNGSGYFFAYEKIGDDYYFGFHATKPELNGAKTDIMKPDIKGFAFRKALIDTATDDTKFVEYFYKKPNTEEVLKKMAFSKYIEELNWTIVTGIYVDDIEAKIAKVEEKVDSDVNSLIYTLVTIIVVILLILVAVVSYISKISIVDPLEVFEKGLLSFLSFLNKEKTDVDLIEVTTKDEIGKMTKKINENITKIRETIKQDEKVIEDVSRIVTDVSSGILTNRVEAKTSNTVINELTKNLNEMISSLNSTITHTIDVLKAYEKRDFTKQTTLSCQGQLCSLMSGVNNLGKEISSMLQTNLDNSNVLDRSADDLSSNMERLTVSANQQAASLEESAAALEEITQTMRENANNINELSSNSVSLRDEVNKGKELSKKTSSSMEDINSQVEAINESITIIDQIAFQTNILSLNAAVEAATAGEAGKGFAVVAAEVRNLANRSAEAAKEIKDLVESATSSANQGKAIVQTMYEGYEQLNSNILNTTSIVDTVTTNSKEQMLGIEQINSAVSQLDKTTQENAQIASETNDVVKSVKEMATTVVEEVRKSKF</sequence>
<evidence type="ECO:0000256" key="4">
    <source>
        <dbReference type="ARBA" id="ARBA00022692"/>
    </source>
</evidence>
<evidence type="ECO:0000256" key="3">
    <source>
        <dbReference type="ARBA" id="ARBA00022500"/>
    </source>
</evidence>
<evidence type="ECO:0000313" key="14">
    <source>
        <dbReference type="EMBL" id="RXK10459.1"/>
    </source>
</evidence>
<keyword evidence="16" id="KW-1185">Reference proteome</keyword>
<feature type="transmembrane region" description="Helical" evidence="10">
    <location>
        <begin position="208"/>
        <end position="230"/>
    </location>
</feature>
<dbReference type="SMART" id="SM00283">
    <property type="entry name" value="MA"/>
    <property type="match status" value="1"/>
</dbReference>
<evidence type="ECO:0000313" key="13">
    <source>
        <dbReference type="EMBL" id="AXH12617.1"/>
    </source>
</evidence>
<dbReference type="GO" id="GO:0005886">
    <property type="term" value="C:plasma membrane"/>
    <property type="evidence" value="ECO:0007669"/>
    <property type="project" value="UniProtKB-SubCell"/>
</dbReference>
<dbReference type="GO" id="GO:0006935">
    <property type="term" value="P:chemotaxis"/>
    <property type="evidence" value="ECO:0007669"/>
    <property type="project" value="UniProtKB-KW"/>
</dbReference>
<dbReference type="PROSITE" id="PS50111">
    <property type="entry name" value="CHEMOTAXIS_TRANSDUC_2"/>
    <property type="match status" value="1"/>
</dbReference>
<dbReference type="Proteomes" id="UP000253850">
    <property type="component" value="Chromosome"/>
</dbReference>
<dbReference type="InterPro" id="IPR051310">
    <property type="entry name" value="MCP_chemotaxis"/>
</dbReference>
<dbReference type="PANTHER" id="PTHR43531:SF11">
    <property type="entry name" value="METHYL-ACCEPTING CHEMOTAXIS PROTEIN 3"/>
    <property type="match status" value="1"/>
</dbReference>
<evidence type="ECO:0000259" key="12">
    <source>
        <dbReference type="PROSITE" id="PS50885"/>
    </source>
</evidence>
<keyword evidence="2" id="KW-1003">Cell membrane</keyword>
<dbReference type="EMBL" id="CP031217">
    <property type="protein sequence ID" value="AXH12617.1"/>
    <property type="molecule type" value="Genomic_DNA"/>
</dbReference>
<dbReference type="InterPro" id="IPR004010">
    <property type="entry name" value="Double_Cache_2"/>
</dbReference>
<evidence type="ECO:0000313" key="15">
    <source>
        <dbReference type="Proteomes" id="UP000253850"/>
    </source>
</evidence>
<feature type="transmembrane region" description="Helical" evidence="10">
    <location>
        <begin position="12"/>
        <end position="33"/>
    </location>
</feature>
<reference evidence="14 16" key="1">
    <citation type="submission" date="2017-10" db="EMBL/GenBank/DDBJ databases">
        <title>Genomics of the genus Arcobacter.</title>
        <authorList>
            <person name="Perez-Cataluna A."/>
            <person name="Figueras M.J."/>
        </authorList>
    </citation>
    <scope>NUCLEOTIDE SEQUENCE [LARGE SCALE GENOMIC DNA]</scope>
    <source>
        <strain evidence="14 16">CECT 7835</strain>
    </source>
</reference>
<feature type="domain" description="Methyl-accepting transducer" evidence="11">
    <location>
        <begin position="393"/>
        <end position="622"/>
    </location>
</feature>
<dbReference type="AlphaFoldDB" id="A0AAX2A8A7"/>